<accession>A0A3M8C8Q2</accession>
<dbReference type="InterPro" id="IPR011712">
    <property type="entry name" value="Sig_transdc_His_kin_sub3_dim/P"/>
</dbReference>
<feature type="transmembrane region" description="Helical" evidence="6">
    <location>
        <begin position="124"/>
        <end position="144"/>
    </location>
</feature>
<evidence type="ECO:0000313" key="8">
    <source>
        <dbReference type="EMBL" id="RNB71951.1"/>
    </source>
</evidence>
<evidence type="ECO:0000256" key="6">
    <source>
        <dbReference type="SAM" id="Phobius"/>
    </source>
</evidence>
<evidence type="ECO:0000256" key="1">
    <source>
        <dbReference type="ARBA" id="ARBA00000085"/>
    </source>
</evidence>
<dbReference type="InterPro" id="IPR050482">
    <property type="entry name" value="Sensor_HK_TwoCompSys"/>
</dbReference>
<keyword evidence="9" id="KW-1185">Reference proteome</keyword>
<sequence>MMSIFSVLFFQWEVESCRMDQLLKEIRLVLYLFQWVLLLAFFFFLMDAPSPNYRFSAITLGICGVYVIILGYALPRRSWFLLGMVDLGIALFFIAQTGTWNSPFMLYAYTSMLWLTAVLRLKQVLFVFTLFILAVFVLTLWFPTEVMLPKTQHDNLSILLDMMIWASLTFWVVALLKMGKKLYARCFQVYLFLRKVSSAPSINICEVTEQMLRRVFRTEQAYLCLYQERETEGDWKRDYFLQCLLDAGAEDWNRLAILKLDDYTGREDTYACSPLRLDDEAWGCLIFAIPPKQEISKAERLMLRVISTVICQQGKQNRLHYEMAQSLHEEMRKKLAQDMHDGLAQQLFFLSAQLFQLKQSLPSEVKETAAERLGQIEERIQWCHKEVRSTITHLREFRESQQISEAIEQLLRRMTAGTDLQVRFTSKVRVLEEDLPILDAIYRMVEEATANALKHAYAHFLDVSAEASSVQVKVRVKDDGIGFCPEEKRKKNQYGVMGMKERISQVGGTFQIRSKPEEGTEIVAIIPRKGVDMWIG</sequence>
<evidence type="ECO:0000313" key="9">
    <source>
        <dbReference type="Proteomes" id="UP000282028"/>
    </source>
</evidence>
<dbReference type="Pfam" id="PF07730">
    <property type="entry name" value="HisKA_3"/>
    <property type="match status" value="1"/>
</dbReference>
<comment type="catalytic activity">
    <reaction evidence="1">
        <text>ATP + protein L-histidine = ADP + protein N-phospho-L-histidine.</text>
        <dbReference type="EC" id="2.7.13.3"/>
    </reaction>
</comment>
<dbReference type="EMBL" id="RHHR01000027">
    <property type="protein sequence ID" value="RNB71951.1"/>
    <property type="molecule type" value="Genomic_DNA"/>
</dbReference>
<dbReference type="SUPFAM" id="SSF55874">
    <property type="entry name" value="ATPase domain of HSP90 chaperone/DNA topoisomerase II/histidine kinase"/>
    <property type="match status" value="1"/>
</dbReference>
<proteinExistence type="predicted"/>
<feature type="transmembrane region" description="Helical" evidence="6">
    <location>
        <begin position="156"/>
        <end position="176"/>
    </location>
</feature>
<keyword evidence="5" id="KW-0902">Two-component regulatory system</keyword>
<evidence type="ECO:0000256" key="2">
    <source>
        <dbReference type="ARBA" id="ARBA00012438"/>
    </source>
</evidence>
<feature type="transmembrane region" description="Helical" evidence="6">
    <location>
        <begin position="79"/>
        <end position="98"/>
    </location>
</feature>
<dbReference type="Gene3D" id="3.30.565.10">
    <property type="entry name" value="Histidine kinase-like ATPase, C-terminal domain"/>
    <property type="match status" value="1"/>
</dbReference>
<dbReference type="EC" id="2.7.13.3" evidence="2"/>
<dbReference type="SMART" id="SM00387">
    <property type="entry name" value="HATPase_c"/>
    <property type="match status" value="1"/>
</dbReference>
<name>A0A3M8C8Q2_9BACL</name>
<dbReference type="Proteomes" id="UP000282028">
    <property type="component" value="Unassembled WGS sequence"/>
</dbReference>
<keyword evidence="6" id="KW-0812">Transmembrane</keyword>
<dbReference type="InterPro" id="IPR036890">
    <property type="entry name" value="HATPase_C_sf"/>
</dbReference>
<protein>
    <recommendedName>
        <fullName evidence="2">histidine kinase</fullName>
        <ecNumber evidence="2">2.7.13.3</ecNumber>
    </recommendedName>
</protein>
<keyword evidence="3" id="KW-0808">Transferase</keyword>
<evidence type="ECO:0000256" key="3">
    <source>
        <dbReference type="ARBA" id="ARBA00022679"/>
    </source>
</evidence>
<dbReference type="Pfam" id="PF02518">
    <property type="entry name" value="HATPase_c"/>
    <property type="match status" value="1"/>
</dbReference>
<evidence type="ECO:0000259" key="7">
    <source>
        <dbReference type="SMART" id="SM00387"/>
    </source>
</evidence>
<feature type="transmembrane region" description="Helical" evidence="6">
    <location>
        <begin position="28"/>
        <end position="46"/>
    </location>
</feature>
<keyword evidence="6" id="KW-1133">Transmembrane helix</keyword>
<keyword evidence="4 8" id="KW-0418">Kinase</keyword>
<dbReference type="GO" id="GO:0016020">
    <property type="term" value="C:membrane"/>
    <property type="evidence" value="ECO:0007669"/>
    <property type="project" value="InterPro"/>
</dbReference>
<dbReference type="GO" id="GO:0046983">
    <property type="term" value="F:protein dimerization activity"/>
    <property type="evidence" value="ECO:0007669"/>
    <property type="project" value="InterPro"/>
</dbReference>
<feature type="domain" description="Histidine kinase/HSP90-like ATPase" evidence="7">
    <location>
        <begin position="436"/>
        <end position="530"/>
    </location>
</feature>
<dbReference type="AlphaFoldDB" id="A0A3M8C8Q2"/>
<dbReference type="OrthoDB" id="9781904at2"/>
<reference evidence="8 9" key="1">
    <citation type="submission" date="2018-10" db="EMBL/GenBank/DDBJ databases">
        <title>Phylogenomics of Brevibacillus.</title>
        <authorList>
            <person name="Dunlap C."/>
        </authorList>
    </citation>
    <scope>NUCLEOTIDE SEQUENCE [LARGE SCALE GENOMIC DNA]</scope>
    <source>
        <strain evidence="8 9">JCM 12215</strain>
    </source>
</reference>
<gene>
    <name evidence="8" type="ORF">EDM52_14395</name>
</gene>
<organism evidence="8 9">
    <name type="scientific">Brevibacillus invocatus</name>
    <dbReference type="NCBI Taxonomy" id="173959"/>
    <lineage>
        <taxon>Bacteria</taxon>
        <taxon>Bacillati</taxon>
        <taxon>Bacillota</taxon>
        <taxon>Bacilli</taxon>
        <taxon>Bacillales</taxon>
        <taxon>Paenibacillaceae</taxon>
        <taxon>Brevibacillus</taxon>
    </lineage>
</organism>
<comment type="caution">
    <text evidence="8">The sequence shown here is derived from an EMBL/GenBank/DDBJ whole genome shotgun (WGS) entry which is preliminary data.</text>
</comment>
<feature type="transmembrane region" description="Helical" evidence="6">
    <location>
        <begin position="52"/>
        <end position="72"/>
    </location>
</feature>
<dbReference type="PANTHER" id="PTHR24421">
    <property type="entry name" value="NITRATE/NITRITE SENSOR PROTEIN NARX-RELATED"/>
    <property type="match status" value="1"/>
</dbReference>
<dbReference type="InterPro" id="IPR003594">
    <property type="entry name" value="HATPase_dom"/>
</dbReference>
<evidence type="ECO:0000256" key="4">
    <source>
        <dbReference type="ARBA" id="ARBA00022777"/>
    </source>
</evidence>
<dbReference type="Gene3D" id="1.20.5.1930">
    <property type="match status" value="1"/>
</dbReference>
<dbReference type="CDD" id="cd16917">
    <property type="entry name" value="HATPase_UhpB-NarQ-NarX-like"/>
    <property type="match status" value="1"/>
</dbReference>
<keyword evidence="6" id="KW-0472">Membrane</keyword>
<dbReference type="GO" id="GO:0000155">
    <property type="term" value="F:phosphorelay sensor kinase activity"/>
    <property type="evidence" value="ECO:0007669"/>
    <property type="project" value="InterPro"/>
</dbReference>
<evidence type="ECO:0000256" key="5">
    <source>
        <dbReference type="ARBA" id="ARBA00023012"/>
    </source>
</evidence>